<dbReference type="Gene3D" id="1.20.1640.10">
    <property type="entry name" value="Multidrug efflux transporter AcrB transmembrane domain"/>
    <property type="match status" value="1"/>
</dbReference>
<feature type="transmembrane region" description="Helical" evidence="10">
    <location>
        <begin position="241"/>
        <end position="259"/>
    </location>
</feature>
<dbReference type="InterPro" id="IPR022646">
    <property type="entry name" value="SecD/SecF_CS"/>
</dbReference>
<dbReference type="PROSITE" id="PS50156">
    <property type="entry name" value="SSD"/>
    <property type="match status" value="1"/>
</dbReference>
<gene>
    <name evidence="10 12" type="primary">secF</name>
    <name evidence="12" type="ORF">COS38_00315</name>
</gene>
<dbReference type="PANTHER" id="PTHR30081">
    <property type="entry name" value="PROTEIN-EXPORT MEMBRANE PROTEIN SEC"/>
    <property type="match status" value="1"/>
</dbReference>
<dbReference type="NCBIfam" id="TIGR00966">
    <property type="entry name" value="transloc_SecF"/>
    <property type="match status" value="1"/>
</dbReference>
<dbReference type="Pfam" id="PF07549">
    <property type="entry name" value="Sec_GG"/>
    <property type="match status" value="1"/>
</dbReference>
<keyword evidence="7 10" id="KW-1133">Transmembrane helix</keyword>
<dbReference type="GO" id="GO:0015450">
    <property type="term" value="F:protein-transporting ATPase activity"/>
    <property type="evidence" value="ECO:0007669"/>
    <property type="project" value="InterPro"/>
</dbReference>
<dbReference type="GO" id="GO:0043952">
    <property type="term" value="P:protein transport by the Sec complex"/>
    <property type="evidence" value="ECO:0007669"/>
    <property type="project" value="UniProtKB-UniRule"/>
</dbReference>
<dbReference type="InterPro" id="IPR005665">
    <property type="entry name" value="SecF_bac"/>
</dbReference>
<evidence type="ECO:0000256" key="8">
    <source>
        <dbReference type="ARBA" id="ARBA00023010"/>
    </source>
</evidence>
<dbReference type="InterPro" id="IPR048634">
    <property type="entry name" value="SecD_SecF_C"/>
</dbReference>
<sequence>MNFLGKKKKWYLVISWIVISIGLACLFVFKLKPGIDFAGGSLIEVDINKQTSINEIKDTLIDEDLPNLNIYQIGERGWILKTKEISEEKKNQTIKSLGKVGETIEKRFESVGPTVSNDLRKKSILAISLATTALIFYIAIAFYRLPKFLSPWKFGLAAIVALAHDLLVVLGAFAIFGHFLGYEIDSLFITAMLTILGFSVHDTIVVFDRIRENFRSDSPVSHLKLEEVANYSIVQTIARSLNTSLTIILVLLAMLVLGGQTLQPFILALLVGMITGTYSSIFIATPLLIYWHKGK</sequence>
<feature type="transmembrane region" description="Helical" evidence="10">
    <location>
        <begin position="12"/>
        <end position="29"/>
    </location>
</feature>
<comment type="similarity">
    <text evidence="10">Belongs to the SecD/SecF family. SecF subfamily.</text>
</comment>
<dbReference type="Pfam" id="PF02355">
    <property type="entry name" value="SecD_SecF_C"/>
    <property type="match status" value="1"/>
</dbReference>
<reference evidence="13" key="1">
    <citation type="submission" date="2017-09" db="EMBL/GenBank/DDBJ databases">
        <title>Depth-based differentiation of microbial function through sediment-hosted aquifers and enrichment of novel symbionts in the deep terrestrial subsurface.</title>
        <authorList>
            <person name="Probst A.J."/>
            <person name="Ladd B."/>
            <person name="Jarett J.K."/>
            <person name="Geller-Mcgrath D.E."/>
            <person name="Sieber C.M.K."/>
            <person name="Emerson J.B."/>
            <person name="Anantharaman K."/>
            <person name="Thomas B.C."/>
            <person name="Malmstrom R."/>
            <person name="Stieglmeier M."/>
            <person name="Klingl A."/>
            <person name="Woyke T."/>
            <person name="Ryan C.M."/>
            <person name="Banfield J.F."/>
        </authorList>
    </citation>
    <scope>NUCLEOTIDE SEQUENCE [LARGE SCALE GENOMIC DNA]</scope>
</reference>
<feature type="transmembrane region" description="Helical" evidence="10">
    <location>
        <begin position="123"/>
        <end position="143"/>
    </location>
</feature>
<keyword evidence="3 10" id="KW-1003">Cell membrane</keyword>
<evidence type="ECO:0000256" key="4">
    <source>
        <dbReference type="ARBA" id="ARBA00022519"/>
    </source>
</evidence>
<keyword evidence="5 10" id="KW-0812">Transmembrane</keyword>
<proteinExistence type="inferred from homology"/>
<keyword evidence="6 10" id="KW-0653">Protein transport</keyword>
<keyword evidence="9 10" id="KW-0472">Membrane</keyword>
<organism evidence="12 13">
    <name type="scientific">Candidatus Berkelbacteria bacterium CG03_land_8_20_14_0_80_40_36</name>
    <dbReference type="NCBI Taxonomy" id="1974509"/>
    <lineage>
        <taxon>Bacteria</taxon>
        <taxon>Candidatus Berkelbacteria</taxon>
    </lineage>
</organism>
<dbReference type="PANTHER" id="PTHR30081:SF8">
    <property type="entry name" value="PROTEIN TRANSLOCASE SUBUNIT SECF"/>
    <property type="match status" value="1"/>
</dbReference>
<dbReference type="HAMAP" id="MF_01464_B">
    <property type="entry name" value="SecF_B"/>
    <property type="match status" value="1"/>
</dbReference>
<evidence type="ECO:0000256" key="3">
    <source>
        <dbReference type="ARBA" id="ARBA00022475"/>
    </source>
</evidence>
<feature type="transmembrane region" description="Helical" evidence="10">
    <location>
        <begin position="265"/>
        <end position="291"/>
    </location>
</feature>
<evidence type="ECO:0000256" key="9">
    <source>
        <dbReference type="ARBA" id="ARBA00023136"/>
    </source>
</evidence>
<dbReference type="InterPro" id="IPR022813">
    <property type="entry name" value="SecD/SecF_arch_bac"/>
</dbReference>
<comment type="subunit">
    <text evidence="10">Forms a complex with SecD. Part of the essential Sec protein translocation apparatus which comprises SecA, SecYEG and auxiliary proteins SecDF. Other proteins may also be involved.</text>
</comment>
<dbReference type="EMBL" id="PEUM01000010">
    <property type="protein sequence ID" value="PIV25683.1"/>
    <property type="molecule type" value="Genomic_DNA"/>
</dbReference>
<feature type="transmembrane region" description="Helical" evidence="10">
    <location>
        <begin position="155"/>
        <end position="180"/>
    </location>
</feature>
<dbReference type="InterPro" id="IPR000731">
    <property type="entry name" value="SSD"/>
</dbReference>
<evidence type="ECO:0000256" key="7">
    <source>
        <dbReference type="ARBA" id="ARBA00022989"/>
    </source>
</evidence>
<dbReference type="GO" id="GO:0006605">
    <property type="term" value="P:protein targeting"/>
    <property type="evidence" value="ECO:0007669"/>
    <property type="project" value="UniProtKB-UniRule"/>
</dbReference>
<comment type="caution">
    <text evidence="12">The sequence shown here is derived from an EMBL/GenBank/DDBJ whole genome shotgun (WGS) entry which is preliminary data.</text>
</comment>
<evidence type="ECO:0000256" key="5">
    <source>
        <dbReference type="ARBA" id="ARBA00022692"/>
    </source>
</evidence>
<accession>A0A2M7CJ44</accession>
<evidence type="ECO:0000256" key="6">
    <source>
        <dbReference type="ARBA" id="ARBA00022927"/>
    </source>
</evidence>
<dbReference type="GO" id="GO:0005886">
    <property type="term" value="C:plasma membrane"/>
    <property type="evidence" value="ECO:0007669"/>
    <property type="project" value="UniProtKB-SubCell"/>
</dbReference>
<comment type="caution">
    <text evidence="10">Lacks conserved residue(s) required for the propagation of feature annotation.</text>
</comment>
<evidence type="ECO:0000256" key="10">
    <source>
        <dbReference type="HAMAP-Rule" id="MF_01464"/>
    </source>
</evidence>
<evidence type="ECO:0000256" key="1">
    <source>
        <dbReference type="ARBA" id="ARBA00004651"/>
    </source>
</evidence>
<feature type="domain" description="SSD" evidence="11">
    <location>
        <begin position="123"/>
        <end position="290"/>
    </location>
</feature>
<name>A0A2M7CJ44_9BACT</name>
<keyword evidence="2 10" id="KW-0813">Transport</keyword>
<evidence type="ECO:0000256" key="2">
    <source>
        <dbReference type="ARBA" id="ARBA00022448"/>
    </source>
</evidence>
<keyword evidence="8 10" id="KW-0811">Translocation</keyword>
<dbReference type="GO" id="GO:0065002">
    <property type="term" value="P:intracellular protein transmembrane transport"/>
    <property type="evidence" value="ECO:0007669"/>
    <property type="project" value="UniProtKB-UniRule"/>
</dbReference>
<dbReference type="Proteomes" id="UP000229966">
    <property type="component" value="Unassembled WGS sequence"/>
</dbReference>
<dbReference type="AlphaFoldDB" id="A0A2M7CJ44"/>
<evidence type="ECO:0000259" key="11">
    <source>
        <dbReference type="PROSITE" id="PS50156"/>
    </source>
</evidence>
<comment type="subcellular location">
    <subcellularLocation>
        <location evidence="1 10">Cell membrane</location>
        <topology evidence="1 10">Multi-pass membrane protein</topology>
    </subcellularLocation>
</comment>
<protein>
    <recommendedName>
        <fullName evidence="10">Protein-export membrane protein SecF</fullName>
    </recommendedName>
</protein>
<dbReference type="PRINTS" id="PR01755">
    <property type="entry name" value="SECFTRNLCASE"/>
</dbReference>
<dbReference type="SUPFAM" id="SSF82866">
    <property type="entry name" value="Multidrug efflux transporter AcrB transmembrane domain"/>
    <property type="match status" value="1"/>
</dbReference>
<evidence type="ECO:0000313" key="13">
    <source>
        <dbReference type="Proteomes" id="UP000229966"/>
    </source>
</evidence>
<evidence type="ECO:0000313" key="12">
    <source>
        <dbReference type="EMBL" id="PIV25683.1"/>
    </source>
</evidence>
<keyword evidence="4" id="KW-0997">Cell inner membrane</keyword>
<dbReference type="PROSITE" id="PS51257">
    <property type="entry name" value="PROKAR_LIPOPROTEIN"/>
    <property type="match status" value="1"/>
</dbReference>
<comment type="function">
    <text evidence="10">Part of the Sec protein translocase complex. Interacts with the SecYEG preprotein conducting channel. SecDF uses the proton motive force (PMF) to complete protein translocation after the ATP-dependent function of SecA.</text>
</comment>
<dbReference type="InterPro" id="IPR022645">
    <property type="entry name" value="SecD/SecF_bac"/>
</dbReference>